<keyword evidence="2 3" id="KW-0802">TPR repeat</keyword>
<evidence type="ECO:0000256" key="2">
    <source>
        <dbReference type="ARBA" id="ARBA00022803"/>
    </source>
</evidence>
<dbReference type="InterPro" id="IPR019734">
    <property type="entry name" value="TPR_rpt"/>
</dbReference>
<feature type="signal peptide" evidence="5">
    <location>
        <begin position="1"/>
        <end position="42"/>
    </location>
</feature>
<sequence length="649" mass="70217">MALSAVRVLPVSWSSHGRRPSRLLARAGGLVLTLALVPAACAQPPGGGASDAASARMPWQVAEDGGTGQGVGADDGATFPGAAVMVPARDPGTMARALGKFLAGRTAQHANDIPAAADSYAAALEADPDNPELMRRAYYYLAADGRLPAALETARRALEVMPDDDFAPLLLATEAMRDDDPATAVTLIDGLEVIGLNTLLRPLLGGWARLGRGDGLAVALETLEPANSLPSARPLVELHAAIMARVANDAAISRARLDAYMKDHALDSPRAGRLVAELLVWQNRPDEARALVQEQRASRPGSLMLQQLAERLEAPDPSTAMSALPSTAGEGFAEALYHVGLVVNQGQGSDTAIVLFQLARAVRPDFPTAAVAIAETLRRMDRFADADRVLTDLDTSADPALGYLVQLYRAENLENMDRVDDALERYAALADARPDQAEPLVDMGDLLRREERYGEAAAVYGRAIDRLAEDDPGLWPILYRRGIAHERAGQWARAEADFLRTLELHPGQPEVLNYLGYSWLDRGEHIERAVEMIQDAVRQRPRDGYIVDSLGWGYYLLGRYAEAVEELERAVELRPQDPTINDHLGDAYWRVGRRTEARFQWERALSLEPDPGQAEDLRRKLREGLGDPDAGTPADGADGADDTGAEDAR</sequence>
<dbReference type="Pfam" id="PF13432">
    <property type="entry name" value="TPR_16"/>
    <property type="match status" value="3"/>
</dbReference>
<keyword evidence="5" id="KW-0732">Signal</keyword>
<dbReference type="Proteomes" id="UP000554286">
    <property type="component" value="Unassembled WGS sequence"/>
</dbReference>
<dbReference type="InterPro" id="IPR011990">
    <property type="entry name" value="TPR-like_helical_dom_sf"/>
</dbReference>
<dbReference type="Pfam" id="PF13414">
    <property type="entry name" value="TPR_11"/>
    <property type="match status" value="1"/>
</dbReference>
<protein>
    <submittedName>
        <fullName evidence="6">Tetratricopeptide (TPR) repeat protein</fullName>
    </submittedName>
</protein>
<dbReference type="PANTHER" id="PTHR45586:SF1">
    <property type="entry name" value="LIPOPOLYSACCHARIDE ASSEMBLY PROTEIN B"/>
    <property type="match status" value="1"/>
</dbReference>
<dbReference type="RefSeq" id="WP_184048527.1">
    <property type="nucleotide sequence ID" value="NZ_JACIGK010000045.1"/>
</dbReference>
<feature type="repeat" description="TPR" evidence="3">
    <location>
        <begin position="544"/>
        <end position="577"/>
    </location>
</feature>
<feature type="repeat" description="TPR" evidence="3">
    <location>
        <begin position="578"/>
        <end position="611"/>
    </location>
</feature>
<feature type="region of interest" description="Disordered" evidence="4">
    <location>
        <begin position="609"/>
        <end position="649"/>
    </location>
</feature>
<evidence type="ECO:0000256" key="5">
    <source>
        <dbReference type="SAM" id="SignalP"/>
    </source>
</evidence>
<proteinExistence type="predicted"/>
<evidence type="ECO:0000256" key="3">
    <source>
        <dbReference type="PROSITE-ProRule" id="PRU00339"/>
    </source>
</evidence>
<name>A0A7W6RGB3_9PROT</name>
<dbReference type="EMBL" id="JACIGK010000045">
    <property type="protein sequence ID" value="MBB4268044.1"/>
    <property type="molecule type" value="Genomic_DNA"/>
</dbReference>
<accession>A0A7W6RGB3</accession>
<evidence type="ECO:0000313" key="6">
    <source>
        <dbReference type="EMBL" id="MBB4268044.1"/>
    </source>
</evidence>
<evidence type="ECO:0000256" key="1">
    <source>
        <dbReference type="ARBA" id="ARBA00022737"/>
    </source>
</evidence>
<feature type="compositionally biased region" description="Acidic residues" evidence="4">
    <location>
        <begin position="638"/>
        <end position="649"/>
    </location>
</feature>
<feature type="chain" id="PRO_5030508232" evidence="5">
    <location>
        <begin position="43"/>
        <end position="649"/>
    </location>
</feature>
<evidence type="ECO:0000313" key="7">
    <source>
        <dbReference type="Proteomes" id="UP000554286"/>
    </source>
</evidence>
<keyword evidence="1" id="KW-0677">Repeat</keyword>
<dbReference type="InterPro" id="IPR051012">
    <property type="entry name" value="CellSynth/LPSAsmb/PSIAsmb"/>
</dbReference>
<organism evidence="6 7">
    <name type="scientific">Roseospira visakhapatnamensis</name>
    <dbReference type="NCBI Taxonomy" id="390880"/>
    <lineage>
        <taxon>Bacteria</taxon>
        <taxon>Pseudomonadati</taxon>
        <taxon>Pseudomonadota</taxon>
        <taxon>Alphaproteobacteria</taxon>
        <taxon>Rhodospirillales</taxon>
        <taxon>Rhodospirillaceae</taxon>
        <taxon>Roseospira</taxon>
    </lineage>
</organism>
<comment type="caution">
    <text evidence="6">The sequence shown here is derived from an EMBL/GenBank/DDBJ whole genome shotgun (WGS) entry which is preliminary data.</text>
</comment>
<dbReference type="Gene3D" id="1.25.40.10">
    <property type="entry name" value="Tetratricopeptide repeat domain"/>
    <property type="match status" value="4"/>
</dbReference>
<gene>
    <name evidence="6" type="ORF">GGD89_003698</name>
</gene>
<dbReference type="SMART" id="SM00028">
    <property type="entry name" value="TPR"/>
    <property type="match status" value="8"/>
</dbReference>
<keyword evidence="7" id="KW-1185">Reference proteome</keyword>
<dbReference type="AlphaFoldDB" id="A0A7W6RGB3"/>
<feature type="compositionally biased region" description="Low complexity" evidence="4">
    <location>
        <begin position="627"/>
        <end position="637"/>
    </location>
</feature>
<feature type="compositionally biased region" description="Basic and acidic residues" evidence="4">
    <location>
        <begin position="615"/>
        <end position="625"/>
    </location>
</feature>
<reference evidence="6 7" key="1">
    <citation type="submission" date="2020-08" db="EMBL/GenBank/DDBJ databases">
        <title>Genome sequencing of Purple Non-Sulfur Bacteria from various extreme environments.</title>
        <authorList>
            <person name="Mayer M."/>
        </authorList>
    </citation>
    <scope>NUCLEOTIDE SEQUENCE [LARGE SCALE GENOMIC DNA]</scope>
    <source>
        <strain evidence="6 7">JA131</strain>
    </source>
</reference>
<evidence type="ECO:0000256" key="4">
    <source>
        <dbReference type="SAM" id="MobiDB-lite"/>
    </source>
</evidence>
<dbReference type="SUPFAM" id="SSF48452">
    <property type="entry name" value="TPR-like"/>
    <property type="match status" value="2"/>
</dbReference>
<dbReference type="PROSITE" id="PS50005">
    <property type="entry name" value="TPR"/>
    <property type="match status" value="2"/>
</dbReference>
<dbReference type="PANTHER" id="PTHR45586">
    <property type="entry name" value="TPR REPEAT-CONTAINING PROTEIN PA4667"/>
    <property type="match status" value="1"/>
</dbReference>